<dbReference type="Gene3D" id="1.20.120.730">
    <property type="entry name" value="Sec23/Sec24 helical domain"/>
    <property type="match status" value="1"/>
</dbReference>
<dbReference type="Gene3D" id="3.40.50.410">
    <property type="entry name" value="von Willebrand factor, type A domain"/>
    <property type="match status" value="1"/>
</dbReference>
<dbReference type="SUPFAM" id="SSF82919">
    <property type="entry name" value="Zn-finger domain of Sec23/24"/>
    <property type="match status" value="1"/>
</dbReference>
<dbReference type="PANTHER" id="PTHR13803:SF39">
    <property type="entry name" value="SECRETORY 24AB, ISOFORM A"/>
    <property type="match status" value="1"/>
</dbReference>
<keyword evidence="11" id="KW-0472">Membrane</keyword>
<keyword evidence="9" id="KW-0653">Protein transport</keyword>
<dbReference type="AlphaFoldDB" id="A0AB34ISS6"/>
<dbReference type="Gene3D" id="2.60.40.1670">
    <property type="entry name" value="beta-sandwich domain of Sec23/24"/>
    <property type="match status" value="1"/>
</dbReference>
<dbReference type="InterPro" id="IPR006900">
    <property type="entry name" value="Sec23/24_helical_dom"/>
</dbReference>
<dbReference type="GO" id="GO:0000149">
    <property type="term" value="F:SNARE binding"/>
    <property type="evidence" value="ECO:0007669"/>
    <property type="project" value="TreeGrafter"/>
</dbReference>
<dbReference type="InterPro" id="IPR050550">
    <property type="entry name" value="SEC23_SEC24_subfamily"/>
</dbReference>
<dbReference type="InterPro" id="IPR012990">
    <property type="entry name" value="Beta-sandwich_Sec23_24"/>
</dbReference>
<evidence type="ECO:0000313" key="18">
    <source>
        <dbReference type="EMBL" id="KAL1506882.1"/>
    </source>
</evidence>
<protein>
    <recommendedName>
        <fullName evidence="20">Protein transport protein SEC24</fullName>
    </recommendedName>
</protein>
<dbReference type="InterPro" id="IPR029006">
    <property type="entry name" value="ADF-H/Gelsolin-like_dom_sf"/>
</dbReference>
<evidence type="ECO:0000256" key="7">
    <source>
        <dbReference type="ARBA" id="ARBA00022824"/>
    </source>
</evidence>
<feature type="domain" description="Sec23/Sec24 trunk" evidence="15">
    <location>
        <begin position="292"/>
        <end position="526"/>
    </location>
</feature>
<gene>
    <name evidence="18" type="ORF">AB1Y20_007747</name>
</gene>
<evidence type="ECO:0000256" key="3">
    <source>
        <dbReference type="ARBA" id="ARBA00004586"/>
    </source>
</evidence>
<dbReference type="InterPro" id="IPR036465">
    <property type="entry name" value="vWFA_dom_sf"/>
</dbReference>
<dbReference type="SUPFAM" id="SSF53300">
    <property type="entry name" value="vWA-like"/>
    <property type="match status" value="1"/>
</dbReference>
<reference evidence="18 19" key="1">
    <citation type="journal article" date="2024" name="Science">
        <title>Giant polyketide synthase enzymes in the biosynthesis of giant marine polyether toxins.</title>
        <authorList>
            <person name="Fallon T.R."/>
            <person name="Shende V.V."/>
            <person name="Wierzbicki I.H."/>
            <person name="Pendleton A.L."/>
            <person name="Watervoot N.F."/>
            <person name="Auber R.P."/>
            <person name="Gonzalez D.J."/>
            <person name="Wisecaver J.H."/>
            <person name="Moore B.S."/>
        </authorList>
    </citation>
    <scope>NUCLEOTIDE SEQUENCE [LARGE SCALE GENOMIC DNA]</scope>
    <source>
        <strain evidence="18 19">12B1</strain>
    </source>
</reference>
<dbReference type="InterPro" id="IPR036175">
    <property type="entry name" value="Sec23/24_helical_dom_sf"/>
</dbReference>
<dbReference type="InterPro" id="IPR006896">
    <property type="entry name" value="Sec23/24_trunk_dom"/>
</dbReference>
<dbReference type="Proteomes" id="UP001515480">
    <property type="component" value="Unassembled WGS sequence"/>
</dbReference>
<dbReference type="GO" id="GO:0030127">
    <property type="term" value="C:COPII vesicle coat"/>
    <property type="evidence" value="ECO:0007669"/>
    <property type="project" value="InterPro"/>
</dbReference>
<evidence type="ECO:0000256" key="2">
    <source>
        <dbReference type="ARBA" id="ARBA00004496"/>
    </source>
</evidence>
<evidence type="ECO:0000256" key="12">
    <source>
        <dbReference type="SAM" id="MobiDB-lite"/>
    </source>
</evidence>
<comment type="subcellular location">
    <subcellularLocation>
        <location evidence="2">Cytoplasm</location>
    </subcellularLocation>
    <subcellularLocation>
        <location evidence="3">Endoplasmic reticulum membrane</location>
    </subcellularLocation>
    <subcellularLocation>
        <location evidence="1">Golgi apparatus membrane</location>
    </subcellularLocation>
</comment>
<keyword evidence="10" id="KW-0333">Golgi apparatus</keyword>
<dbReference type="GO" id="GO:0006886">
    <property type="term" value="P:intracellular protein transport"/>
    <property type="evidence" value="ECO:0007669"/>
    <property type="project" value="InterPro"/>
</dbReference>
<dbReference type="SUPFAM" id="SSF81995">
    <property type="entry name" value="beta-sandwich domain of Sec23/24"/>
    <property type="match status" value="1"/>
</dbReference>
<dbReference type="GO" id="GO:0070971">
    <property type="term" value="C:endoplasmic reticulum exit site"/>
    <property type="evidence" value="ECO:0007669"/>
    <property type="project" value="TreeGrafter"/>
</dbReference>
<evidence type="ECO:0000256" key="1">
    <source>
        <dbReference type="ARBA" id="ARBA00004394"/>
    </source>
</evidence>
<keyword evidence="6" id="KW-0963">Cytoplasm</keyword>
<dbReference type="PANTHER" id="PTHR13803">
    <property type="entry name" value="SEC24-RELATED PROTEIN"/>
    <property type="match status" value="1"/>
</dbReference>
<dbReference type="InterPro" id="IPR036180">
    <property type="entry name" value="Gelsolin-like_dom_sf"/>
</dbReference>
<dbReference type="SUPFAM" id="SSF81811">
    <property type="entry name" value="Helical domain of Sec23/24"/>
    <property type="match status" value="1"/>
</dbReference>
<comment type="caution">
    <text evidence="18">The sequence shown here is derived from an EMBL/GenBank/DDBJ whole genome shotgun (WGS) entry which is preliminary data.</text>
</comment>
<sequence>MSAPPRMPPPGAVGMPPPGGPPSGGAPPTAGYPAGGPPGPRPGAPPRSAGGAVPPPPTPSVPMYSPPGHAAQPTAHVPTTPPPPLGGTVSSAAAAVRSPGYVPLTGGELDQPLSERFHALSIGGTPGSSAPSMPAAEQTPRPTAGELSECLRWDSREGGETLIDSCHPKFVRMTCNAMPNSSSAKAKAALPIGAIIQPLAKAEGVDIPIVNFGSSGVVRCGRCRTYINAFVQFADGGRRWRCNVCGKLNEVPPDYFCDLDGEGKRRDRMERPELHLGTVEFVAAAEYMVRPPQPPVYLFLIEVSYAAVASGMLRCVAATLQHTMRNLPGGERTQVGLITFDSTLHFYNLSGNTPQMMVVPEVEETFLPLPSDLLVNLHERLDSITSLFEKLPAMFASSQAVEVALGPALRAATQVVQHIGGKLALFSCTRPTIGEAKLKNREGGGRVKEDGKSASLLQPDCDFYKNMAVECSKQQVCVDIWSCGGAYTDLATIGQLAKHTTGAVNHYPSFSDVTQGEKLSRDLQHSLTCEQGWEAVMRVRVSRGLRISAFHGHFFIRGTDLLALPNIDEDKTFAIEIAHEENALSASSCCLQAALLYTTSSGERRIRVHTMELPVTSALATLYDLADVDACANLIGRVAVDTALSSRLLDGAEKMQNACLDLLRAYRSLCPPQAKTTSQLLLPRNLQLLPLYILGLMKSPLFSQSADIKADDRSYLFFLYSTMSCTQSSAFAHPRLIQVFPPKAAFPAQDLPLHLPLSSSALTADGAYLLDDGQSLTLWLGHAVPADFMQAAFGWPSLEGIDASTLRLLPAESTQMATHVHTLVELLRASRSGGWMALRVVKQGDGDSSFVRSLIEDQTKQMMSYPEFLVHCHRYVLSRVP</sequence>
<dbReference type="InterPro" id="IPR006895">
    <property type="entry name" value="Znf_Sec23_Sec24"/>
</dbReference>
<evidence type="ECO:0000256" key="8">
    <source>
        <dbReference type="ARBA" id="ARBA00022892"/>
    </source>
</evidence>
<dbReference type="GO" id="GO:0005789">
    <property type="term" value="C:endoplasmic reticulum membrane"/>
    <property type="evidence" value="ECO:0007669"/>
    <property type="project" value="UniProtKB-SubCell"/>
</dbReference>
<feature type="compositionally biased region" description="Low complexity" evidence="12">
    <location>
        <begin position="61"/>
        <end position="78"/>
    </location>
</feature>
<keyword evidence="5" id="KW-0813">Transport</keyword>
<evidence type="ECO:0000256" key="10">
    <source>
        <dbReference type="ARBA" id="ARBA00023034"/>
    </source>
</evidence>
<proteinExistence type="inferred from homology"/>
<dbReference type="Pfam" id="PF04811">
    <property type="entry name" value="Sec23_trunk"/>
    <property type="match status" value="1"/>
</dbReference>
<organism evidence="18 19">
    <name type="scientific">Prymnesium parvum</name>
    <name type="common">Toxic golden alga</name>
    <dbReference type="NCBI Taxonomy" id="97485"/>
    <lineage>
        <taxon>Eukaryota</taxon>
        <taxon>Haptista</taxon>
        <taxon>Haptophyta</taxon>
        <taxon>Prymnesiophyceae</taxon>
        <taxon>Prymnesiales</taxon>
        <taxon>Prymnesiaceae</taxon>
        <taxon>Prymnesium</taxon>
    </lineage>
</organism>
<dbReference type="InterPro" id="IPR007123">
    <property type="entry name" value="Gelsolin-like_dom"/>
</dbReference>
<evidence type="ECO:0008006" key="20">
    <source>
        <dbReference type="Google" id="ProtNLM"/>
    </source>
</evidence>
<dbReference type="Gene3D" id="3.40.20.10">
    <property type="entry name" value="Severin"/>
    <property type="match status" value="1"/>
</dbReference>
<dbReference type="EMBL" id="JBGBPQ010000018">
    <property type="protein sequence ID" value="KAL1506882.1"/>
    <property type="molecule type" value="Genomic_DNA"/>
</dbReference>
<evidence type="ECO:0000313" key="19">
    <source>
        <dbReference type="Proteomes" id="UP001515480"/>
    </source>
</evidence>
<evidence type="ECO:0000256" key="9">
    <source>
        <dbReference type="ARBA" id="ARBA00022927"/>
    </source>
</evidence>
<dbReference type="GO" id="GO:0000139">
    <property type="term" value="C:Golgi membrane"/>
    <property type="evidence" value="ECO:0007669"/>
    <property type="project" value="UniProtKB-SubCell"/>
</dbReference>
<evidence type="ECO:0000256" key="5">
    <source>
        <dbReference type="ARBA" id="ARBA00022448"/>
    </source>
</evidence>
<dbReference type="Pfam" id="PF08033">
    <property type="entry name" value="Sec23_BS"/>
    <property type="match status" value="1"/>
</dbReference>
<feature type="domain" description="Zinc finger Sec23/Sec24-type" evidence="14">
    <location>
        <begin position="218"/>
        <end position="255"/>
    </location>
</feature>
<dbReference type="Gene3D" id="2.30.30.380">
    <property type="entry name" value="Zn-finger domain of Sec23/24"/>
    <property type="match status" value="1"/>
</dbReference>
<name>A0AB34ISS6_PRYPA</name>
<evidence type="ECO:0000259" key="17">
    <source>
        <dbReference type="Pfam" id="PF08033"/>
    </source>
</evidence>
<feature type="compositionally biased region" description="Pro residues" evidence="12">
    <location>
        <begin position="35"/>
        <end position="45"/>
    </location>
</feature>
<feature type="region of interest" description="Disordered" evidence="12">
    <location>
        <begin position="119"/>
        <end position="145"/>
    </location>
</feature>
<comment type="similarity">
    <text evidence="4">Belongs to the SEC23/SEC24 family. SEC24 subfamily.</text>
</comment>
<keyword evidence="19" id="KW-1185">Reference proteome</keyword>
<evidence type="ECO:0000259" key="13">
    <source>
        <dbReference type="Pfam" id="PF00626"/>
    </source>
</evidence>
<dbReference type="GO" id="GO:0008270">
    <property type="term" value="F:zinc ion binding"/>
    <property type="evidence" value="ECO:0007669"/>
    <property type="project" value="InterPro"/>
</dbReference>
<dbReference type="GO" id="GO:0090110">
    <property type="term" value="P:COPII-coated vesicle cargo loading"/>
    <property type="evidence" value="ECO:0007669"/>
    <property type="project" value="TreeGrafter"/>
</dbReference>
<dbReference type="Pfam" id="PF00626">
    <property type="entry name" value="Gelsolin"/>
    <property type="match status" value="1"/>
</dbReference>
<accession>A0AB34ISS6</accession>
<keyword evidence="7" id="KW-0256">Endoplasmic reticulum</keyword>
<evidence type="ECO:0000256" key="4">
    <source>
        <dbReference type="ARBA" id="ARBA00008334"/>
    </source>
</evidence>
<feature type="region of interest" description="Disordered" evidence="12">
    <location>
        <begin position="1"/>
        <end position="91"/>
    </location>
</feature>
<evidence type="ECO:0000259" key="16">
    <source>
        <dbReference type="Pfam" id="PF04815"/>
    </source>
</evidence>
<feature type="domain" description="Gelsolin-like" evidence="13">
    <location>
        <begin position="750"/>
        <end position="804"/>
    </location>
</feature>
<feature type="domain" description="Sec23/Sec24 helical" evidence="16">
    <location>
        <begin position="627"/>
        <end position="729"/>
    </location>
</feature>
<dbReference type="InterPro" id="IPR036174">
    <property type="entry name" value="Znf_Sec23_Sec24_sf"/>
</dbReference>
<dbReference type="Pfam" id="PF04815">
    <property type="entry name" value="Sec23_helical"/>
    <property type="match status" value="1"/>
</dbReference>
<feature type="compositionally biased region" description="Pro residues" evidence="12">
    <location>
        <begin position="1"/>
        <end position="25"/>
    </location>
</feature>
<evidence type="ECO:0000259" key="15">
    <source>
        <dbReference type="Pfam" id="PF04811"/>
    </source>
</evidence>
<evidence type="ECO:0000256" key="6">
    <source>
        <dbReference type="ARBA" id="ARBA00022490"/>
    </source>
</evidence>
<dbReference type="Pfam" id="PF04810">
    <property type="entry name" value="zf-Sec23_Sec24"/>
    <property type="match status" value="1"/>
</dbReference>
<keyword evidence="8" id="KW-0931">ER-Golgi transport</keyword>
<feature type="domain" description="Sec23/Sec24 beta-sandwich" evidence="17">
    <location>
        <begin position="532"/>
        <end position="616"/>
    </location>
</feature>
<evidence type="ECO:0000259" key="14">
    <source>
        <dbReference type="Pfam" id="PF04810"/>
    </source>
</evidence>
<evidence type="ECO:0000256" key="11">
    <source>
        <dbReference type="ARBA" id="ARBA00023136"/>
    </source>
</evidence>
<dbReference type="SUPFAM" id="SSF82754">
    <property type="entry name" value="C-terminal, gelsolin-like domain of Sec23/24"/>
    <property type="match status" value="1"/>
</dbReference>